<dbReference type="EMBL" id="FMJY01000004">
    <property type="protein sequence ID" value="SCO82974.1"/>
    <property type="molecule type" value="Genomic_DNA"/>
</dbReference>
<evidence type="ECO:0000313" key="2">
    <source>
        <dbReference type="EMBL" id="SCO82974.1"/>
    </source>
</evidence>
<dbReference type="VEuPathDB" id="FungiDB:FOMG_04662"/>
<protein>
    <submittedName>
        <fullName evidence="2">Uncharacterized protein</fullName>
    </submittedName>
</protein>
<feature type="compositionally biased region" description="Low complexity" evidence="1">
    <location>
        <begin position="1"/>
        <end position="18"/>
    </location>
</feature>
<gene>
    <name evidence="2" type="ORF">FRV6_07187</name>
</gene>
<dbReference type="OrthoDB" id="5207085at2759"/>
<accession>A0A2H3TE93</accession>
<organism evidence="2 3">
    <name type="scientific">Fusarium oxysporum</name>
    <name type="common">Fusarium vascular wilt</name>
    <dbReference type="NCBI Taxonomy" id="5507"/>
    <lineage>
        <taxon>Eukaryota</taxon>
        <taxon>Fungi</taxon>
        <taxon>Dikarya</taxon>
        <taxon>Ascomycota</taxon>
        <taxon>Pezizomycotina</taxon>
        <taxon>Sordariomycetes</taxon>
        <taxon>Hypocreomycetidae</taxon>
        <taxon>Hypocreales</taxon>
        <taxon>Nectriaceae</taxon>
        <taxon>Fusarium</taxon>
        <taxon>Fusarium oxysporum species complex</taxon>
    </lineage>
</organism>
<feature type="region of interest" description="Disordered" evidence="1">
    <location>
        <begin position="1"/>
        <end position="20"/>
    </location>
</feature>
<reference evidence="3" key="1">
    <citation type="submission" date="2016-09" db="EMBL/GenBank/DDBJ databases">
        <authorList>
            <person name="Guldener U."/>
        </authorList>
    </citation>
    <scope>NUCLEOTIDE SEQUENCE [LARGE SCALE GENOMIC DNA]</scope>
    <source>
        <strain evidence="3">V64-1</strain>
    </source>
</reference>
<dbReference type="VEuPathDB" id="FungiDB:FOIG_05425"/>
<evidence type="ECO:0000313" key="3">
    <source>
        <dbReference type="Proteomes" id="UP000219369"/>
    </source>
</evidence>
<dbReference type="VEuPathDB" id="FungiDB:FOXG_02350"/>
<dbReference type="VEuPathDB" id="FungiDB:FOC1_h10017079"/>
<evidence type="ECO:0000256" key="1">
    <source>
        <dbReference type="SAM" id="MobiDB-lite"/>
    </source>
</evidence>
<proteinExistence type="predicted"/>
<dbReference type="VEuPathDB" id="FungiDB:FOZG_04837"/>
<dbReference type="VEuPathDB" id="FungiDB:FOC4_g10010717"/>
<feature type="compositionally biased region" description="Polar residues" evidence="1">
    <location>
        <begin position="374"/>
        <end position="388"/>
    </location>
</feature>
<sequence length="441" mass="50223">MGSGRSSGSWGSKSSSKSLPECKEHKCHKPVARFRSKGYSVHCDKHACNFGPGCKFSKRSKNKFCANHSVCAWPRCDTKLLDVEGGDFKYSHVGHTEWYCRDHSCKAKVKDKQCYEPPDKNSQYCKEHSKDFQCKIPKCDSDRDDSERYCKKHHCEVADCHRRTLNLADGEMAGRDKKKCYRHQPCDASRECKDYSLWDSEKIPTKLCANHSKCQFLHGCNGFAQGDSRFCTEHECDQPGCLQPRDVHNSQTMRWCHMHLCSAPGCPDFANGHGHAHPQKCFRHTCQRGDCTEIVKDSNPNSHFCQTHACADPACPSGSTIPGGYCLTHACTIPSCRAPRERGSPFFAYLCRLHGDERLAEQEIHYLHTAAPSRATSRSGSGANSYDSRQIPRIYPGQQYHYSVYRDPAQSAEAGHRYESYDNMERLYRETPRAYWYDRPI</sequence>
<feature type="region of interest" description="Disordered" evidence="1">
    <location>
        <begin position="371"/>
        <end position="390"/>
    </location>
</feature>
<dbReference type="AlphaFoldDB" id="A0A2H3TE93"/>
<name>A0A2H3TE93_FUSOX</name>
<dbReference type="Proteomes" id="UP000219369">
    <property type="component" value="Unassembled WGS sequence"/>
</dbReference>